<dbReference type="Pfam" id="PF07596">
    <property type="entry name" value="SBP_bac_10"/>
    <property type="match status" value="1"/>
</dbReference>
<keyword evidence="1" id="KW-1133">Transmembrane helix</keyword>
<keyword evidence="4" id="KW-1185">Reference proteome</keyword>
<comment type="caution">
    <text evidence="3">The sequence shown here is derived from an EMBL/GenBank/DDBJ whole genome shotgun (WGS) entry which is preliminary data.</text>
</comment>
<gene>
    <name evidence="3" type="ORF">M2350_001661</name>
</gene>
<dbReference type="InterPro" id="IPR011453">
    <property type="entry name" value="DUF1559"/>
</dbReference>
<dbReference type="RefSeq" id="WP_259095482.1">
    <property type="nucleotide sequence ID" value="NZ_CP130454.1"/>
</dbReference>
<accession>A0ABT2EMR6</accession>
<keyword evidence="1" id="KW-0812">Transmembrane</keyword>
<proteinExistence type="predicted"/>
<name>A0ABT2EMR6_9BACT</name>
<dbReference type="PANTHER" id="PTHR30093:SF2">
    <property type="entry name" value="TYPE II SECRETION SYSTEM PROTEIN H"/>
    <property type="match status" value="1"/>
</dbReference>
<sequence length="274" mass="31673">MQGRRQCLRLKGVAKRSSRVGFTLIELLVVIAIIAILAAILFPVFSQAREKARQTQCLSNARQIGMGVAQYIQDYDERVPPFCWGQLVCNPVFWGSFWFRSTEPYFRNRQLFECPSAMRTGWGGRGCNFPAIVRDNDTRWMGINISYGYNEFMSFSFNRLAEFRYPANTVIFADSRCVYLGGYWQVQPPERFLLRRIVYSEPRGGDRCGCPPQNATNPPPDPGEFSRHMKGNTIGFVDGHVKWYQWGRTWTVTSGRGDLRYFNDVRFSVDSREF</sequence>
<evidence type="ECO:0000259" key="2">
    <source>
        <dbReference type="Pfam" id="PF07596"/>
    </source>
</evidence>
<dbReference type="NCBIfam" id="TIGR02532">
    <property type="entry name" value="IV_pilin_GFxxxE"/>
    <property type="match status" value="1"/>
</dbReference>
<dbReference type="Proteomes" id="UP001204798">
    <property type="component" value="Unassembled WGS sequence"/>
</dbReference>
<reference evidence="3 4" key="1">
    <citation type="submission" date="2022-08" db="EMBL/GenBank/DDBJ databases">
        <title>Bacterial and archaeal communities from various locations to study Microbial Dark Matter (Phase II).</title>
        <authorList>
            <person name="Stepanauskas R."/>
        </authorList>
    </citation>
    <scope>NUCLEOTIDE SEQUENCE [LARGE SCALE GENOMIC DNA]</scope>
    <source>
        <strain evidence="3 4">PD1</strain>
    </source>
</reference>
<dbReference type="Pfam" id="PF07963">
    <property type="entry name" value="N_methyl"/>
    <property type="match status" value="1"/>
</dbReference>
<dbReference type="PANTHER" id="PTHR30093">
    <property type="entry name" value="GENERAL SECRETION PATHWAY PROTEIN G"/>
    <property type="match status" value="1"/>
</dbReference>
<evidence type="ECO:0000313" key="3">
    <source>
        <dbReference type="EMBL" id="MCS3919248.1"/>
    </source>
</evidence>
<protein>
    <submittedName>
        <fullName evidence="3">Prepilin-type N-terminal cleavage/methylation domain-containing protein/prepilin-type processing-associated H-X9-DG protein</fullName>
    </submittedName>
</protein>
<keyword evidence="1" id="KW-0472">Membrane</keyword>
<evidence type="ECO:0000313" key="4">
    <source>
        <dbReference type="Proteomes" id="UP001204798"/>
    </source>
</evidence>
<dbReference type="Gene3D" id="3.30.700.10">
    <property type="entry name" value="Glycoprotein, Type 4 Pilin"/>
    <property type="match status" value="1"/>
</dbReference>
<organism evidence="3 4">
    <name type="scientific">Candidatus Fervidibacter sacchari</name>
    <dbReference type="NCBI Taxonomy" id="1448929"/>
    <lineage>
        <taxon>Bacteria</taxon>
        <taxon>Candidatus Fervidibacterota</taxon>
        <taxon>Candidatus Fervidibacter</taxon>
    </lineage>
</organism>
<dbReference type="SUPFAM" id="SSF54523">
    <property type="entry name" value="Pili subunits"/>
    <property type="match status" value="1"/>
</dbReference>
<dbReference type="EMBL" id="JANUCP010000003">
    <property type="protein sequence ID" value="MCS3919248.1"/>
    <property type="molecule type" value="Genomic_DNA"/>
</dbReference>
<dbReference type="InterPro" id="IPR012902">
    <property type="entry name" value="N_methyl_site"/>
</dbReference>
<feature type="domain" description="DUF1559" evidence="2">
    <location>
        <begin position="47"/>
        <end position="112"/>
    </location>
</feature>
<dbReference type="InterPro" id="IPR045584">
    <property type="entry name" value="Pilin-like"/>
</dbReference>
<feature type="transmembrane region" description="Helical" evidence="1">
    <location>
        <begin position="20"/>
        <end position="45"/>
    </location>
</feature>
<evidence type="ECO:0000256" key="1">
    <source>
        <dbReference type="SAM" id="Phobius"/>
    </source>
</evidence>